<keyword evidence="3 5" id="KW-0697">Rotamase</keyword>
<accession>A0A2V1GY15</accession>
<sequence>MFKRALLLASLICFSWSAMANTQVLMKTNQGDVTLQLFDDKAPKTVKNFLDYVKAGYYEGTVFHRVIPGFMIQGGGFDAKLAKKETRPAVENEADNRISNKRGTIAMARTNDPHSATSQFFINQANNSNLNFREKTARAWGYTVFGRVIKGMSTVDTIAQLPTGAGGRFRKDVPRKPVIIEKIIIIETSK</sequence>
<dbReference type="EC" id="5.2.1.8" evidence="5"/>
<dbReference type="CDD" id="cd01920">
    <property type="entry name" value="cyclophilin_EcCYP_like"/>
    <property type="match status" value="1"/>
</dbReference>
<evidence type="ECO:0000256" key="4">
    <source>
        <dbReference type="ARBA" id="ARBA00023235"/>
    </source>
</evidence>
<evidence type="ECO:0000259" key="6">
    <source>
        <dbReference type="PROSITE" id="PS50072"/>
    </source>
</evidence>
<protein>
    <recommendedName>
        <fullName evidence="5">Peptidyl-prolyl cis-trans isomerase</fullName>
        <shortName evidence="5">PPIase</shortName>
        <ecNumber evidence="5">5.2.1.8</ecNumber>
    </recommendedName>
</protein>
<keyword evidence="5" id="KW-0732">Signal</keyword>
<dbReference type="SUPFAM" id="SSF50891">
    <property type="entry name" value="Cyclophilin-like"/>
    <property type="match status" value="1"/>
</dbReference>
<gene>
    <name evidence="7" type="ORF">DC094_01160</name>
</gene>
<dbReference type="PROSITE" id="PS00170">
    <property type="entry name" value="CSA_PPIASE_1"/>
    <property type="match status" value="1"/>
</dbReference>
<keyword evidence="4 5" id="KW-0413">Isomerase</keyword>
<feature type="domain" description="PPIase cyclophilin-type" evidence="6">
    <location>
        <begin position="31"/>
        <end position="185"/>
    </location>
</feature>
<feature type="chain" id="PRO_5015799921" description="Peptidyl-prolyl cis-trans isomerase" evidence="5">
    <location>
        <begin position="21"/>
        <end position="190"/>
    </location>
</feature>
<keyword evidence="8" id="KW-1185">Reference proteome</keyword>
<dbReference type="InterPro" id="IPR029000">
    <property type="entry name" value="Cyclophilin-like_dom_sf"/>
</dbReference>
<dbReference type="Pfam" id="PF00160">
    <property type="entry name" value="Pro_isomerase"/>
    <property type="match status" value="1"/>
</dbReference>
<evidence type="ECO:0000313" key="8">
    <source>
        <dbReference type="Proteomes" id="UP000244906"/>
    </source>
</evidence>
<feature type="signal peptide" evidence="5">
    <location>
        <begin position="1"/>
        <end position="20"/>
    </location>
</feature>
<comment type="caution">
    <text evidence="7">The sequence shown here is derived from an EMBL/GenBank/DDBJ whole genome shotgun (WGS) entry which is preliminary data.</text>
</comment>
<comment type="catalytic activity">
    <reaction evidence="5">
        <text>[protein]-peptidylproline (omega=180) = [protein]-peptidylproline (omega=0)</text>
        <dbReference type="Rhea" id="RHEA:16237"/>
        <dbReference type="Rhea" id="RHEA-COMP:10747"/>
        <dbReference type="Rhea" id="RHEA-COMP:10748"/>
        <dbReference type="ChEBI" id="CHEBI:83833"/>
        <dbReference type="ChEBI" id="CHEBI:83834"/>
        <dbReference type="EC" id="5.2.1.8"/>
    </reaction>
</comment>
<dbReference type="Proteomes" id="UP000244906">
    <property type="component" value="Unassembled WGS sequence"/>
</dbReference>
<dbReference type="EMBL" id="QDDL01000001">
    <property type="protein sequence ID" value="PVZ71666.1"/>
    <property type="molecule type" value="Genomic_DNA"/>
</dbReference>
<dbReference type="GO" id="GO:0006457">
    <property type="term" value="P:protein folding"/>
    <property type="evidence" value="ECO:0007669"/>
    <property type="project" value="InterPro"/>
</dbReference>
<dbReference type="OrthoDB" id="9807797at2"/>
<dbReference type="InterPro" id="IPR020892">
    <property type="entry name" value="Cyclophilin-type_PPIase_CS"/>
</dbReference>
<comment type="function">
    <text evidence="1 5">PPIases accelerate the folding of proteins. It catalyzes the cis-trans isomerization of proline imidic peptide bonds in oligopeptides.</text>
</comment>
<evidence type="ECO:0000256" key="1">
    <source>
        <dbReference type="ARBA" id="ARBA00002388"/>
    </source>
</evidence>
<evidence type="ECO:0000313" key="7">
    <source>
        <dbReference type="EMBL" id="PVZ71666.1"/>
    </source>
</evidence>
<dbReference type="GO" id="GO:0003755">
    <property type="term" value="F:peptidyl-prolyl cis-trans isomerase activity"/>
    <property type="evidence" value="ECO:0007669"/>
    <property type="project" value="UniProtKB-UniRule"/>
</dbReference>
<organism evidence="7 8">
    <name type="scientific">Pelagibaculum spongiae</name>
    <dbReference type="NCBI Taxonomy" id="2080658"/>
    <lineage>
        <taxon>Bacteria</taxon>
        <taxon>Pseudomonadati</taxon>
        <taxon>Pseudomonadota</taxon>
        <taxon>Gammaproteobacteria</taxon>
        <taxon>Oceanospirillales</taxon>
        <taxon>Pelagibaculum</taxon>
    </lineage>
</organism>
<dbReference type="InterPro" id="IPR024936">
    <property type="entry name" value="Cyclophilin-type_PPIase"/>
</dbReference>
<name>A0A2V1GY15_9GAMM</name>
<comment type="similarity">
    <text evidence="2 5">Belongs to the cyclophilin-type PPIase family.</text>
</comment>
<reference evidence="7 8" key="1">
    <citation type="submission" date="2018-04" db="EMBL/GenBank/DDBJ databases">
        <title>Thalassorhabdus spongiae gen. nov., sp. nov., isolated from a marine sponge in South-West Iceland.</title>
        <authorList>
            <person name="Knobloch S."/>
            <person name="Daussin A."/>
            <person name="Johannsson R."/>
            <person name="Marteinsson V.T."/>
        </authorList>
    </citation>
    <scope>NUCLEOTIDE SEQUENCE [LARGE SCALE GENOMIC DNA]</scope>
    <source>
        <strain evidence="7 8">Hp12</strain>
    </source>
</reference>
<dbReference type="AlphaFoldDB" id="A0A2V1GY15"/>
<dbReference type="InterPro" id="IPR044665">
    <property type="entry name" value="E_coli_cyclophilin_A-like"/>
</dbReference>
<dbReference type="PROSITE" id="PS50072">
    <property type="entry name" value="CSA_PPIASE_2"/>
    <property type="match status" value="1"/>
</dbReference>
<dbReference type="Gene3D" id="2.40.100.10">
    <property type="entry name" value="Cyclophilin-like"/>
    <property type="match status" value="1"/>
</dbReference>
<evidence type="ECO:0000256" key="2">
    <source>
        <dbReference type="ARBA" id="ARBA00007365"/>
    </source>
</evidence>
<dbReference type="PIRSF" id="PIRSF001467">
    <property type="entry name" value="Peptidylpro_ismrse"/>
    <property type="match status" value="1"/>
</dbReference>
<proteinExistence type="inferred from homology"/>
<dbReference type="PANTHER" id="PTHR43246">
    <property type="entry name" value="PEPTIDYL-PROLYL CIS-TRANS ISOMERASE CYP38, CHLOROPLASTIC"/>
    <property type="match status" value="1"/>
</dbReference>
<dbReference type="InterPro" id="IPR002130">
    <property type="entry name" value="Cyclophilin-type_PPIase_dom"/>
</dbReference>
<evidence type="ECO:0000256" key="3">
    <source>
        <dbReference type="ARBA" id="ARBA00023110"/>
    </source>
</evidence>
<evidence type="ECO:0000256" key="5">
    <source>
        <dbReference type="RuleBase" id="RU363019"/>
    </source>
</evidence>
<dbReference type="PRINTS" id="PR00153">
    <property type="entry name" value="CSAPPISMRASE"/>
</dbReference>